<dbReference type="GO" id="GO:0043565">
    <property type="term" value="F:sequence-specific DNA binding"/>
    <property type="evidence" value="ECO:0007669"/>
    <property type="project" value="UniProtKB-ARBA"/>
</dbReference>
<comment type="subcellular location">
    <subcellularLocation>
        <location evidence="1">Nucleus</location>
    </subcellularLocation>
</comment>
<keyword evidence="5" id="KW-0862">Zinc</keyword>
<dbReference type="EMBL" id="GBHO01009391">
    <property type="protein sequence ID" value="JAG34213.1"/>
    <property type="molecule type" value="Transcribed_RNA"/>
</dbReference>
<evidence type="ECO:0000256" key="1">
    <source>
        <dbReference type="ARBA" id="ARBA00004123"/>
    </source>
</evidence>
<dbReference type="Gene3D" id="3.30.160.60">
    <property type="entry name" value="Classic Zinc Finger"/>
    <property type="match status" value="3"/>
</dbReference>
<feature type="non-terminal residue" evidence="10">
    <location>
        <position position="1"/>
    </location>
</feature>
<dbReference type="PANTHER" id="PTHR24392:SF56">
    <property type="entry name" value="ZINC FINGER PROTEIN 510"/>
    <property type="match status" value="1"/>
</dbReference>
<evidence type="ECO:0000259" key="9">
    <source>
        <dbReference type="PROSITE" id="PS50157"/>
    </source>
</evidence>
<dbReference type="Pfam" id="PF00096">
    <property type="entry name" value="zf-C2H2"/>
    <property type="match status" value="1"/>
</dbReference>
<keyword evidence="3" id="KW-0677">Repeat</keyword>
<dbReference type="GO" id="GO:0005634">
    <property type="term" value="C:nucleus"/>
    <property type="evidence" value="ECO:0007669"/>
    <property type="project" value="UniProtKB-SubCell"/>
</dbReference>
<evidence type="ECO:0000256" key="7">
    <source>
        <dbReference type="ARBA" id="ARBA00023242"/>
    </source>
</evidence>
<dbReference type="GO" id="GO:0008270">
    <property type="term" value="F:zinc ion binding"/>
    <property type="evidence" value="ECO:0007669"/>
    <property type="project" value="UniProtKB-KW"/>
</dbReference>
<keyword evidence="6" id="KW-0238">DNA-binding</keyword>
<dbReference type="SMART" id="SM00355">
    <property type="entry name" value="ZnF_C2H2"/>
    <property type="match status" value="2"/>
</dbReference>
<dbReference type="PROSITE" id="PS00028">
    <property type="entry name" value="ZINC_FINGER_C2H2_1"/>
    <property type="match status" value="1"/>
</dbReference>
<dbReference type="EMBL" id="GDHC01015301">
    <property type="protein sequence ID" value="JAQ03328.1"/>
    <property type="molecule type" value="Transcribed_RNA"/>
</dbReference>
<evidence type="ECO:0000313" key="11">
    <source>
        <dbReference type="EMBL" id="JAQ03328.1"/>
    </source>
</evidence>
<evidence type="ECO:0000256" key="4">
    <source>
        <dbReference type="ARBA" id="ARBA00022771"/>
    </source>
</evidence>
<dbReference type="SUPFAM" id="SSF57667">
    <property type="entry name" value="beta-beta-alpha zinc fingers"/>
    <property type="match status" value="2"/>
</dbReference>
<dbReference type="PANTHER" id="PTHR24392">
    <property type="entry name" value="ZINC FINGER PROTEIN"/>
    <property type="match status" value="1"/>
</dbReference>
<reference evidence="10" key="1">
    <citation type="journal article" date="2014" name="PLoS ONE">
        <title>Transcriptome-Based Identification of ABC Transporters in the Western Tarnished Plant Bug Lygus hesperus.</title>
        <authorList>
            <person name="Hull J.J."/>
            <person name="Chaney K."/>
            <person name="Geib S.M."/>
            <person name="Fabrick J.A."/>
            <person name="Brent C.S."/>
            <person name="Walsh D."/>
            <person name="Lavine L.C."/>
        </authorList>
    </citation>
    <scope>NUCLEOTIDE SEQUENCE</scope>
</reference>
<keyword evidence="7" id="KW-0539">Nucleus</keyword>
<evidence type="ECO:0000256" key="6">
    <source>
        <dbReference type="ARBA" id="ARBA00023125"/>
    </source>
</evidence>
<feature type="domain" description="C2H2-type" evidence="9">
    <location>
        <begin position="82"/>
        <end position="109"/>
    </location>
</feature>
<gene>
    <name evidence="11" type="primary">ZNF572_1</name>
    <name evidence="10" type="ORF">CM83_28471</name>
    <name evidence="11" type="ORF">g.28358</name>
</gene>
<sequence>DYKAAHRSTLRTHMTMHTGEKPYACNICDYKFAVRSKLRAHMTAIHHSDEKEYVGDDFRDSRSSENEKSNYNLRTRTVKKSYHCYSCGYRAGTRVHLKRHIRTHTGEEP</sequence>
<evidence type="ECO:0000313" key="10">
    <source>
        <dbReference type="EMBL" id="JAG34213.1"/>
    </source>
</evidence>
<dbReference type="InterPro" id="IPR013087">
    <property type="entry name" value="Znf_C2H2_type"/>
</dbReference>
<evidence type="ECO:0000256" key="2">
    <source>
        <dbReference type="ARBA" id="ARBA00022723"/>
    </source>
</evidence>
<evidence type="ECO:0000256" key="5">
    <source>
        <dbReference type="ARBA" id="ARBA00022833"/>
    </source>
</evidence>
<dbReference type="AlphaFoldDB" id="A0A0A9YSZ5"/>
<dbReference type="FunFam" id="3.30.160.60:FF:001732">
    <property type="entry name" value="Zgc:162936"/>
    <property type="match status" value="1"/>
</dbReference>
<protein>
    <submittedName>
        <fullName evidence="11">Zinc finger protein 572</fullName>
    </submittedName>
</protein>
<organism evidence="10">
    <name type="scientific">Lygus hesperus</name>
    <name type="common">Western plant bug</name>
    <dbReference type="NCBI Taxonomy" id="30085"/>
    <lineage>
        <taxon>Eukaryota</taxon>
        <taxon>Metazoa</taxon>
        <taxon>Ecdysozoa</taxon>
        <taxon>Arthropoda</taxon>
        <taxon>Hexapoda</taxon>
        <taxon>Insecta</taxon>
        <taxon>Pterygota</taxon>
        <taxon>Neoptera</taxon>
        <taxon>Paraneoptera</taxon>
        <taxon>Hemiptera</taxon>
        <taxon>Heteroptera</taxon>
        <taxon>Panheteroptera</taxon>
        <taxon>Cimicomorpha</taxon>
        <taxon>Miridae</taxon>
        <taxon>Mirini</taxon>
        <taxon>Lygus</taxon>
    </lineage>
</organism>
<evidence type="ECO:0000256" key="8">
    <source>
        <dbReference type="PROSITE-ProRule" id="PRU00042"/>
    </source>
</evidence>
<accession>A0A0A9YSZ5</accession>
<reference evidence="11" key="3">
    <citation type="journal article" date="2016" name="Gigascience">
        <title>De novo construction of an expanded transcriptome assembly for the western tarnished plant bug, Lygus hesperus.</title>
        <authorList>
            <person name="Tassone E.E."/>
            <person name="Geib S.M."/>
            <person name="Hall B."/>
            <person name="Fabrick J.A."/>
            <person name="Brent C.S."/>
            <person name="Hull J.J."/>
        </authorList>
    </citation>
    <scope>NUCLEOTIDE SEQUENCE</scope>
</reference>
<dbReference type="PROSITE" id="PS50157">
    <property type="entry name" value="ZINC_FINGER_C2H2_2"/>
    <property type="match status" value="2"/>
</dbReference>
<dbReference type="GO" id="GO:0045893">
    <property type="term" value="P:positive regulation of DNA-templated transcription"/>
    <property type="evidence" value="ECO:0007669"/>
    <property type="project" value="UniProtKB-ARBA"/>
</dbReference>
<feature type="domain" description="C2H2-type" evidence="9">
    <location>
        <begin position="23"/>
        <end position="52"/>
    </location>
</feature>
<keyword evidence="4 8" id="KW-0863">Zinc-finger</keyword>
<dbReference type="GO" id="GO:0005694">
    <property type="term" value="C:chromosome"/>
    <property type="evidence" value="ECO:0007669"/>
    <property type="project" value="UniProtKB-ARBA"/>
</dbReference>
<reference evidence="10" key="2">
    <citation type="submission" date="2014-07" db="EMBL/GenBank/DDBJ databases">
        <authorList>
            <person name="Hull J."/>
        </authorList>
    </citation>
    <scope>NUCLEOTIDE SEQUENCE</scope>
</reference>
<name>A0A0A9YSZ5_LYGHE</name>
<evidence type="ECO:0000256" key="3">
    <source>
        <dbReference type="ARBA" id="ARBA00022737"/>
    </source>
</evidence>
<keyword evidence="2" id="KW-0479">Metal-binding</keyword>
<proteinExistence type="predicted"/>
<dbReference type="InterPro" id="IPR036236">
    <property type="entry name" value="Znf_C2H2_sf"/>
</dbReference>